<reference evidence="10" key="1">
    <citation type="submission" date="2021-02" db="EMBL/GenBank/DDBJ databases">
        <authorList>
            <person name="Dougan E. K."/>
            <person name="Rhodes N."/>
            <person name="Thang M."/>
            <person name="Chan C."/>
        </authorList>
    </citation>
    <scope>NUCLEOTIDE SEQUENCE</scope>
</reference>
<keyword evidence="11" id="KW-1185">Reference proteome</keyword>
<evidence type="ECO:0000256" key="6">
    <source>
        <dbReference type="ARBA" id="ARBA00022840"/>
    </source>
</evidence>
<dbReference type="InterPro" id="IPR004358">
    <property type="entry name" value="Sig_transdc_His_kin-like_C"/>
</dbReference>
<evidence type="ECO:0000256" key="4">
    <source>
        <dbReference type="ARBA" id="ARBA00022777"/>
    </source>
</evidence>
<keyword evidence="5" id="KW-0378">Hydrolase</keyword>
<dbReference type="PROSITE" id="PS00893">
    <property type="entry name" value="NUDIX_BOX"/>
    <property type="match status" value="1"/>
</dbReference>
<dbReference type="GO" id="GO:0000155">
    <property type="term" value="F:phosphorelay sensor kinase activity"/>
    <property type="evidence" value="ECO:0007669"/>
    <property type="project" value="InterPro"/>
</dbReference>
<proteinExistence type="predicted"/>
<gene>
    <name evidence="10" type="ORF">SNEC2469_LOCUS18087</name>
</gene>
<dbReference type="Gene3D" id="3.30.565.10">
    <property type="entry name" value="Histidine kinase-like ATPase, C-terminal domain"/>
    <property type="match status" value="1"/>
</dbReference>
<dbReference type="PANTHER" id="PTHR43065:SF46">
    <property type="entry name" value="C4-DICARBOXYLATE TRANSPORT SENSOR PROTEIN DCTB"/>
    <property type="match status" value="1"/>
</dbReference>
<keyword evidence="3" id="KW-0547">Nucleotide-binding</keyword>
<comment type="caution">
    <text evidence="10">The sequence shown here is derived from an EMBL/GenBank/DDBJ whole genome shotgun (WGS) entry which is preliminary data.</text>
</comment>
<dbReference type="Pfam" id="PF04264">
    <property type="entry name" value="YceI"/>
    <property type="match status" value="1"/>
</dbReference>
<dbReference type="SMART" id="SM00867">
    <property type="entry name" value="YceI"/>
    <property type="match status" value="1"/>
</dbReference>
<evidence type="ECO:0008006" key="12">
    <source>
        <dbReference type="Google" id="ProtNLM"/>
    </source>
</evidence>
<dbReference type="SMART" id="SM00388">
    <property type="entry name" value="HisKA"/>
    <property type="match status" value="1"/>
</dbReference>
<dbReference type="PROSITE" id="PS51462">
    <property type="entry name" value="NUDIX"/>
    <property type="match status" value="1"/>
</dbReference>
<dbReference type="EMBL" id="CAJNJA010030253">
    <property type="protein sequence ID" value="CAE7640562.1"/>
    <property type="molecule type" value="Genomic_DNA"/>
</dbReference>
<dbReference type="Gene3D" id="3.90.79.10">
    <property type="entry name" value="Nucleoside Triphosphate Pyrophosphohydrolase"/>
    <property type="match status" value="1"/>
</dbReference>
<evidence type="ECO:0000259" key="8">
    <source>
        <dbReference type="PROSITE" id="PS50109"/>
    </source>
</evidence>
<dbReference type="SUPFAM" id="SSF55811">
    <property type="entry name" value="Nudix"/>
    <property type="match status" value="1"/>
</dbReference>
<dbReference type="InterPro" id="IPR005467">
    <property type="entry name" value="His_kinase_dom"/>
</dbReference>
<dbReference type="InterPro" id="IPR003661">
    <property type="entry name" value="HisK_dim/P_dom"/>
</dbReference>
<keyword evidence="1" id="KW-0597">Phosphoprotein</keyword>
<dbReference type="InterPro" id="IPR000086">
    <property type="entry name" value="NUDIX_hydrolase_dom"/>
</dbReference>
<protein>
    <recommendedName>
        <fullName evidence="12">Histidine kinase</fullName>
    </recommendedName>
</protein>
<keyword evidence="7" id="KW-0902">Two-component regulatory system</keyword>
<accession>A0A812VSM9</accession>
<dbReference type="InterPro" id="IPR003594">
    <property type="entry name" value="HATPase_dom"/>
</dbReference>
<dbReference type="SMART" id="SM00387">
    <property type="entry name" value="HATPase_c"/>
    <property type="match status" value="1"/>
</dbReference>
<dbReference type="InterPro" id="IPR036097">
    <property type="entry name" value="HisK_dim/P_sf"/>
</dbReference>
<evidence type="ECO:0000256" key="3">
    <source>
        <dbReference type="ARBA" id="ARBA00022741"/>
    </source>
</evidence>
<evidence type="ECO:0000256" key="1">
    <source>
        <dbReference type="ARBA" id="ARBA00022553"/>
    </source>
</evidence>
<dbReference type="Gene3D" id="2.40.128.110">
    <property type="entry name" value="Lipid/polyisoprenoid-binding, YceI-like"/>
    <property type="match status" value="1"/>
</dbReference>
<dbReference type="InterPro" id="IPR036761">
    <property type="entry name" value="TTHA0802/YceI-like_sf"/>
</dbReference>
<name>A0A812VSM9_9DINO</name>
<dbReference type="PROSITE" id="PS50109">
    <property type="entry name" value="HIS_KIN"/>
    <property type="match status" value="1"/>
</dbReference>
<keyword evidence="2" id="KW-0808">Transferase</keyword>
<evidence type="ECO:0000256" key="5">
    <source>
        <dbReference type="ARBA" id="ARBA00022801"/>
    </source>
</evidence>
<dbReference type="Pfam" id="PF00293">
    <property type="entry name" value="NUDIX"/>
    <property type="match status" value="1"/>
</dbReference>
<dbReference type="AlphaFoldDB" id="A0A812VSM9"/>
<dbReference type="InterPro" id="IPR020084">
    <property type="entry name" value="NUDIX_hydrolase_CS"/>
</dbReference>
<keyword evidence="4" id="KW-0418">Kinase</keyword>
<dbReference type="Pfam" id="PF02518">
    <property type="entry name" value="HATPase_c"/>
    <property type="match status" value="1"/>
</dbReference>
<evidence type="ECO:0000256" key="2">
    <source>
        <dbReference type="ARBA" id="ARBA00022679"/>
    </source>
</evidence>
<dbReference type="SUPFAM" id="SSF101874">
    <property type="entry name" value="YceI-like"/>
    <property type="match status" value="1"/>
</dbReference>
<dbReference type="GO" id="GO:0016787">
    <property type="term" value="F:hydrolase activity"/>
    <property type="evidence" value="ECO:0007669"/>
    <property type="project" value="UniProtKB-KW"/>
</dbReference>
<evidence type="ECO:0000259" key="9">
    <source>
        <dbReference type="PROSITE" id="PS51462"/>
    </source>
</evidence>
<dbReference type="Gene3D" id="1.10.287.130">
    <property type="match status" value="1"/>
</dbReference>
<dbReference type="PRINTS" id="PR00344">
    <property type="entry name" value="BCTRLSENSOR"/>
</dbReference>
<organism evidence="10 11">
    <name type="scientific">Symbiodinium necroappetens</name>
    <dbReference type="NCBI Taxonomy" id="1628268"/>
    <lineage>
        <taxon>Eukaryota</taxon>
        <taxon>Sar</taxon>
        <taxon>Alveolata</taxon>
        <taxon>Dinophyceae</taxon>
        <taxon>Suessiales</taxon>
        <taxon>Symbiodiniaceae</taxon>
        <taxon>Symbiodinium</taxon>
    </lineage>
</organism>
<dbReference type="SUPFAM" id="SSF47384">
    <property type="entry name" value="Homodimeric domain of signal transducing histidine kinase"/>
    <property type="match status" value="1"/>
</dbReference>
<feature type="domain" description="Histidine kinase" evidence="8">
    <location>
        <begin position="137"/>
        <end position="357"/>
    </location>
</feature>
<dbReference type="OrthoDB" id="449570at2759"/>
<dbReference type="InterPro" id="IPR007372">
    <property type="entry name" value="Lipid/polyisoprenoid-bd_YceI"/>
</dbReference>
<dbReference type="GO" id="GO:0005524">
    <property type="term" value="F:ATP binding"/>
    <property type="evidence" value="ECO:0007669"/>
    <property type="project" value="UniProtKB-KW"/>
</dbReference>
<evidence type="ECO:0000256" key="7">
    <source>
        <dbReference type="ARBA" id="ARBA00023012"/>
    </source>
</evidence>
<keyword evidence="6" id="KW-0067">ATP-binding</keyword>
<dbReference type="Proteomes" id="UP000601435">
    <property type="component" value="Unassembled WGS sequence"/>
</dbReference>
<feature type="domain" description="Nudix hydrolase" evidence="9">
    <location>
        <begin position="1"/>
        <end position="114"/>
    </location>
</feature>
<sequence>MHEDCVLLCRSKKGGYCYLPGGHVDPGEPSADACKREILEEIGLDVTVGACLLVNELIFSQDHIEFVWAPLAAVVEMDLRPDCVRAWIASGGKDRERHTMPPTHDPSTDRSMIDAQGNAPVNDRTQRLTTLGVLAGSIAHEVNNLLTPVLSYAQLALQHPDDQELAEKALSKAVAGTEKVGHIMSSLLGFVRGEAEEREAPVEFCLREALNCMARSLDKDNIALDHEIEPELSARISPIALQQVLLNLILNARDAILPQRGSLAVHAKRSTWNTPDGRPKAAVVIEVRDSGCGMDETMLENAFLPFVSNRHNAADGVGTGLGLPICKQLVEEVGGRIVATSEPGEGTTFTITLEESHTESPMKREIFTAVAALSLLGAGASFLHVHSGVFFKIRHMGVSNFMGRFNEVDGSFNLDWDNPSASFMDMTVVAGSVDSNNAKRDDHLKSPDFFNAKQFPTMTFEGTSFTAVDAETMNITGNLTYLGQTKPVTITANLVEVGDTRQGYKMGVDATFSFKRTDFGDAKYIAEGGLGDEVEIMAFLAGVRGE</sequence>
<dbReference type="InterPro" id="IPR036890">
    <property type="entry name" value="HATPase_C_sf"/>
</dbReference>
<dbReference type="SUPFAM" id="SSF55874">
    <property type="entry name" value="ATPase domain of HSP90 chaperone/DNA topoisomerase II/histidine kinase"/>
    <property type="match status" value="1"/>
</dbReference>
<dbReference type="PANTHER" id="PTHR43065">
    <property type="entry name" value="SENSOR HISTIDINE KINASE"/>
    <property type="match status" value="1"/>
</dbReference>
<dbReference type="InterPro" id="IPR015797">
    <property type="entry name" value="NUDIX_hydrolase-like_dom_sf"/>
</dbReference>
<evidence type="ECO:0000313" key="11">
    <source>
        <dbReference type="Proteomes" id="UP000601435"/>
    </source>
</evidence>
<evidence type="ECO:0000313" key="10">
    <source>
        <dbReference type="EMBL" id="CAE7640562.1"/>
    </source>
</evidence>